<dbReference type="InterPro" id="IPR029044">
    <property type="entry name" value="Nucleotide-diphossugar_trans"/>
</dbReference>
<dbReference type="GO" id="GO:0016757">
    <property type="term" value="F:glycosyltransferase activity"/>
    <property type="evidence" value="ECO:0007669"/>
    <property type="project" value="UniProtKB-KW"/>
</dbReference>
<dbReference type="EC" id="2.4.-.-" evidence="2"/>
<dbReference type="InterPro" id="IPR050834">
    <property type="entry name" value="Glycosyltransf_2"/>
</dbReference>
<dbReference type="CDD" id="cd00761">
    <property type="entry name" value="Glyco_tranf_GTA_type"/>
    <property type="match status" value="1"/>
</dbReference>
<keyword evidence="2" id="KW-0328">Glycosyltransferase</keyword>
<feature type="domain" description="Glycosyltransferase 2-like" evidence="1">
    <location>
        <begin position="10"/>
        <end position="180"/>
    </location>
</feature>
<keyword evidence="2" id="KW-0808">Transferase</keyword>
<evidence type="ECO:0000313" key="3">
    <source>
        <dbReference type="Proteomes" id="UP001597073"/>
    </source>
</evidence>
<protein>
    <submittedName>
        <fullName evidence="2">Glycosyltransferase</fullName>
        <ecNumber evidence="2">2.4.-.-</ecNumber>
    </submittedName>
</protein>
<dbReference type="RefSeq" id="WP_377142577.1">
    <property type="nucleotide sequence ID" value="NZ_JBHTIA010000007.1"/>
</dbReference>
<dbReference type="PANTHER" id="PTHR43685">
    <property type="entry name" value="GLYCOSYLTRANSFERASE"/>
    <property type="match status" value="1"/>
</dbReference>
<evidence type="ECO:0000313" key="2">
    <source>
        <dbReference type="EMBL" id="MFD0765437.1"/>
    </source>
</evidence>
<evidence type="ECO:0000259" key="1">
    <source>
        <dbReference type="Pfam" id="PF00535"/>
    </source>
</evidence>
<dbReference type="InterPro" id="IPR001173">
    <property type="entry name" value="Glyco_trans_2-like"/>
</dbReference>
<dbReference type="EMBL" id="JBHTIA010000007">
    <property type="protein sequence ID" value="MFD0765437.1"/>
    <property type="molecule type" value="Genomic_DNA"/>
</dbReference>
<dbReference type="Pfam" id="PF00535">
    <property type="entry name" value="Glycos_transf_2"/>
    <property type="match status" value="1"/>
</dbReference>
<dbReference type="Gene3D" id="3.90.550.10">
    <property type="entry name" value="Spore Coat Polysaccharide Biosynthesis Protein SpsA, Chain A"/>
    <property type="match status" value="1"/>
</dbReference>
<sequence length="334" mass="38126">MANEARPGISVIICTYNGALQLHQTLRHLALQEVSPGLSWEIIIVDNASTDASGLVAVAEWQRYNLPDVGFSVLNEPRPRKYYALKKGVNFARYEYIIVCDDDNWLNAGYVNYAYQTIKSKPQVAAVGGQGIAVTEGKIPAWFEQYQQIYAVGRPAATSRDISARKYLWGAGLTFRRSLYQKVNRYTSSLLLGPDQTENARAEDVELCMRFILAGYRLYYEEKLIFHHHIPSQKLTEDYRDMLLNVSPHETRVLNLYRKQISINHLSGIKRSFLLASSRLRYLICRIFPQIKKWHYAYEAETIYLTNGLELAGISAEAIRIRHLNLSLSNNANA</sequence>
<dbReference type="PANTHER" id="PTHR43685:SF2">
    <property type="entry name" value="GLYCOSYLTRANSFERASE 2-LIKE DOMAIN-CONTAINING PROTEIN"/>
    <property type="match status" value="1"/>
</dbReference>
<dbReference type="SUPFAM" id="SSF53448">
    <property type="entry name" value="Nucleotide-diphospho-sugar transferases"/>
    <property type="match status" value="1"/>
</dbReference>
<reference evidence="3" key="1">
    <citation type="journal article" date="2019" name="Int. J. Syst. Evol. Microbiol.">
        <title>The Global Catalogue of Microorganisms (GCM) 10K type strain sequencing project: providing services to taxonomists for standard genome sequencing and annotation.</title>
        <authorList>
            <consortium name="The Broad Institute Genomics Platform"/>
            <consortium name="The Broad Institute Genome Sequencing Center for Infectious Disease"/>
            <person name="Wu L."/>
            <person name="Ma J."/>
        </authorList>
    </citation>
    <scope>NUCLEOTIDE SEQUENCE [LARGE SCALE GENOMIC DNA]</scope>
    <source>
        <strain evidence="3">CCUG 60742</strain>
    </source>
</reference>
<gene>
    <name evidence="2" type="ORF">ACFQZI_11290</name>
</gene>
<accession>A0ABW2ZGW9</accession>
<proteinExistence type="predicted"/>
<dbReference type="Proteomes" id="UP001597073">
    <property type="component" value="Unassembled WGS sequence"/>
</dbReference>
<organism evidence="2 3">
    <name type="scientific">Mucilaginibacter lutimaris</name>
    <dbReference type="NCBI Taxonomy" id="931629"/>
    <lineage>
        <taxon>Bacteria</taxon>
        <taxon>Pseudomonadati</taxon>
        <taxon>Bacteroidota</taxon>
        <taxon>Sphingobacteriia</taxon>
        <taxon>Sphingobacteriales</taxon>
        <taxon>Sphingobacteriaceae</taxon>
        <taxon>Mucilaginibacter</taxon>
    </lineage>
</organism>
<comment type="caution">
    <text evidence="2">The sequence shown here is derived from an EMBL/GenBank/DDBJ whole genome shotgun (WGS) entry which is preliminary data.</text>
</comment>
<keyword evidence="3" id="KW-1185">Reference proteome</keyword>
<name>A0ABW2ZGW9_9SPHI</name>